<evidence type="ECO:0000256" key="2">
    <source>
        <dbReference type="SAM" id="MobiDB-lite"/>
    </source>
</evidence>
<keyword evidence="1" id="KW-0175">Coiled coil</keyword>
<evidence type="ECO:0000259" key="3">
    <source>
        <dbReference type="PROSITE" id="PS50217"/>
    </source>
</evidence>
<dbReference type="SMART" id="SM00338">
    <property type="entry name" value="BRLZ"/>
    <property type="match status" value="1"/>
</dbReference>
<comment type="caution">
    <text evidence="4">The sequence shown here is derived from an EMBL/GenBank/DDBJ whole genome shotgun (WGS) entry which is preliminary data.</text>
</comment>
<dbReference type="GO" id="GO:0003700">
    <property type="term" value="F:DNA-binding transcription factor activity"/>
    <property type="evidence" value="ECO:0007669"/>
    <property type="project" value="InterPro"/>
</dbReference>
<feature type="region of interest" description="Disordered" evidence="2">
    <location>
        <begin position="1"/>
        <end position="21"/>
    </location>
</feature>
<dbReference type="InterPro" id="IPR004827">
    <property type="entry name" value="bZIP"/>
</dbReference>
<accession>A0A2A2KG35</accession>
<dbReference type="Proteomes" id="UP000218231">
    <property type="component" value="Unassembled WGS sequence"/>
</dbReference>
<evidence type="ECO:0000256" key="1">
    <source>
        <dbReference type="SAM" id="Coils"/>
    </source>
</evidence>
<dbReference type="PROSITE" id="PS50217">
    <property type="entry name" value="BZIP"/>
    <property type="match status" value="1"/>
</dbReference>
<name>A0A2A2KG35_9BILA</name>
<dbReference type="STRING" id="2018661.A0A2A2KG35"/>
<proteinExistence type="predicted"/>
<dbReference type="Gene3D" id="1.20.5.170">
    <property type="match status" value="1"/>
</dbReference>
<dbReference type="PROSITE" id="PS00036">
    <property type="entry name" value="BZIP_BASIC"/>
    <property type="match status" value="1"/>
</dbReference>
<keyword evidence="5" id="KW-1185">Reference proteome</keyword>
<protein>
    <recommendedName>
        <fullName evidence="3">BZIP domain-containing protein</fullName>
    </recommendedName>
</protein>
<sequence length="165" mass="19293">MPIPSNDYVGSVDDYSPQGWTESKIPEVQSQQCVTYPSQYHPNNHQPSEQMELSKKENTTRECSIQLDLDTVHDMSLNDLVDIVMQTVENVQKAEPRAKELDLITKKKEQNKRAAIRYREKQKQRCEKLKIDKEQLEKRNRALRKTVEILEKESAKIRAELLALR</sequence>
<dbReference type="EMBL" id="LIAE01008680">
    <property type="protein sequence ID" value="PAV72966.1"/>
    <property type="molecule type" value="Genomic_DNA"/>
</dbReference>
<gene>
    <name evidence="4" type="ORF">WR25_09807</name>
</gene>
<dbReference type="SUPFAM" id="SSF57959">
    <property type="entry name" value="Leucine zipper domain"/>
    <property type="match status" value="1"/>
</dbReference>
<dbReference type="InterPro" id="IPR046347">
    <property type="entry name" value="bZIP_sf"/>
</dbReference>
<feature type="domain" description="BZIP" evidence="3">
    <location>
        <begin position="106"/>
        <end position="164"/>
    </location>
</feature>
<dbReference type="AlphaFoldDB" id="A0A2A2KG35"/>
<dbReference type="OrthoDB" id="5847285at2759"/>
<reference evidence="4 5" key="1">
    <citation type="journal article" date="2017" name="Curr. Biol.">
        <title>Genome architecture and evolution of a unichromosomal asexual nematode.</title>
        <authorList>
            <person name="Fradin H."/>
            <person name="Zegar C."/>
            <person name="Gutwein M."/>
            <person name="Lucas J."/>
            <person name="Kovtun M."/>
            <person name="Corcoran D."/>
            <person name="Baugh L.R."/>
            <person name="Kiontke K."/>
            <person name="Gunsalus K."/>
            <person name="Fitch D.H."/>
            <person name="Piano F."/>
        </authorList>
    </citation>
    <scope>NUCLEOTIDE SEQUENCE [LARGE SCALE GENOMIC DNA]</scope>
    <source>
        <strain evidence="4">PF1309</strain>
    </source>
</reference>
<evidence type="ECO:0000313" key="5">
    <source>
        <dbReference type="Proteomes" id="UP000218231"/>
    </source>
</evidence>
<dbReference type="Pfam" id="PF00170">
    <property type="entry name" value="bZIP_1"/>
    <property type="match status" value="1"/>
</dbReference>
<feature type="coiled-coil region" evidence="1">
    <location>
        <begin position="104"/>
        <end position="160"/>
    </location>
</feature>
<evidence type="ECO:0000313" key="4">
    <source>
        <dbReference type="EMBL" id="PAV72966.1"/>
    </source>
</evidence>
<organism evidence="4 5">
    <name type="scientific">Diploscapter pachys</name>
    <dbReference type="NCBI Taxonomy" id="2018661"/>
    <lineage>
        <taxon>Eukaryota</taxon>
        <taxon>Metazoa</taxon>
        <taxon>Ecdysozoa</taxon>
        <taxon>Nematoda</taxon>
        <taxon>Chromadorea</taxon>
        <taxon>Rhabditida</taxon>
        <taxon>Rhabditina</taxon>
        <taxon>Rhabditomorpha</taxon>
        <taxon>Rhabditoidea</taxon>
        <taxon>Rhabditidae</taxon>
        <taxon>Diploscapter</taxon>
    </lineage>
</organism>